<evidence type="ECO:0000313" key="2">
    <source>
        <dbReference type="Proteomes" id="UP000055316"/>
    </source>
</evidence>
<sequence>MSGILIQTISIPEKVCLPNGRTKWKEVNLKMLITEFKEGIRYIYLNETFKKLLLGFIVFG</sequence>
<organism evidence="1 2">
    <name type="scientific">Bacillus thuringiensis subsp. tolworthi</name>
    <dbReference type="NCBI Taxonomy" id="1442"/>
    <lineage>
        <taxon>Bacteria</taxon>
        <taxon>Bacillati</taxon>
        <taxon>Bacillota</taxon>
        <taxon>Bacilli</taxon>
        <taxon>Bacillales</taxon>
        <taxon>Bacillaceae</taxon>
        <taxon>Bacillus</taxon>
        <taxon>Bacillus cereus group</taxon>
    </lineage>
</organism>
<accession>A0A9W3ZWL8</accession>
<dbReference type="EMBL" id="AP014864">
    <property type="protein sequence ID" value="BAR84458.1"/>
    <property type="molecule type" value="Genomic_DNA"/>
</dbReference>
<reference evidence="1 2" key="1">
    <citation type="submission" date="2015-05" db="EMBL/GenBank/DDBJ databases">
        <title>Whole genome sequence of Bacillus thuringiensis serovar tolworthi Pasteur Institute Standard strain.</title>
        <authorList>
            <person name="Kanda K."/>
            <person name="Nakashima K."/>
            <person name="Nagano Y."/>
        </authorList>
    </citation>
    <scope>NUCLEOTIDE SEQUENCE [LARGE SCALE GENOMIC DNA]</scope>
    <source>
        <strain evidence="1 2">Pasteur Institute Standard strain</strain>
    </source>
</reference>
<name>A0A9W3ZWL8_BACTO</name>
<dbReference type="AlphaFoldDB" id="A0A9W3ZWL8"/>
<protein>
    <submittedName>
        <fullName evidence="1">ABC transporter permease</fullName>
    </submittedName>
</protein>
<gene>
    <name evidence="1" type="ORF">KNN_03614</name>
</gene>
<proteinExistence type="predicted"/>
<evidence type="ECO:0000313" key="1">
    <source>
        <dbReference type="EMBL" id="BAR84458.1"/>
    </source>
</evidence>
<dbReference type="Proteomes" id="UP000055316">
    <property type="component" value="Chromosome"/>
</dbReference>